<feature type="transmembrane region" description="Helical" evidence="1">
    <location>
        <begin position="99"/>
        <end position="116"/>
    </location>
</feature>
<keyword evidence="1" id="KW-1133">Transmembrane helix</keyword>
<gene>
    <name evidence="2" type="ORF">D4L85_29870</name>
</gene>
<proteinExistence type="predicted"/>
<feature type="transmembrane region" description="Helical" evidence="1">
    <location>
        <begin position="45"/>
        <end position="65"/>
    </location>
</feature>
<evidence type="ECO:0000313" key="3">
    <source>
        <dbReference type="Proteomes" id="UP000266183"/>
    </source>
</evidence>
<dbReference type="OrthoDB" id="8161897at2"/>
<sequence length="133" mass="14277">MKIATVVYWIARLLAAVIMLQTLFFKFTASAESVYIFTTVGMEPWGRIGVGVMELIAAILIVVPATAWLGAGLALGLMVGAIGMHLTLLGIAVQGDHGYLFGLALAVTLCSIYVLIHDKDKVLSRIRSLQKTS</sequence>
<keyword evidence="1" id="KW-0812">Transmembrane</keyword>
<dbReference type="EMBL" id="CP032382">
    <property type="protein sequence ID" value="AYB34531.1"/>
    <property type="molecule type" value="Genomic_DNA"/>
</dbReference>
<protein>
    <submittedName>
        <fullName evidence="2">DoxX family protein</fullName>
    </submittedName>
</protein>
<name>A0A385SW61_9BACT</name>
<evidence type="ECO:0000313" key="2">
    <source>
        <dbReference type="EMBL" id="AYB34531.1"/>
    </source>
</evidence>
<organism evidence="2 3">
    <name type="scientific">Chryseolinea soli</name>
    <dbReference type="NCBI Taxonomy" id="2321403"/>
    <lineage>
        <taxon>Bacteria</taxon>
        <taxon>Pseudomonadati</taxon>
        <taxon>Bacteroidota</taxon>
        <taxon>Cytophagia</taxon>
        <taxon>Cytophagales</taxon>
        <taxon>Fulvivirgaceae</taxon>
        <taxon>Chryseolinea</taxon>
    </lineage>
</organism>
<evidence type="ECO:0000256" key="1">
    <source>
        <dbReference type="SAM" id="Phobius"/>
    </source>
</evidence>
<dbReference type="KEGG" id="chk:D4L85_29870"/>
<dbReference type="Proteomes" id="UP000266183">
    <property type="component" value="Chromosome"/>
</dbReference>
<dbReference type="RefSeq" id="WP_119757790.1">
    <property type="nucleotide sequence ID" value="NZ_CP032382.1"/>
</dbReference>
<dbReference type="AlphaFoldDB" id="A0A385SW61"/>
<accession>A0A385SW61</accession>
<keyword evidence="1" id="KW-0472">Membrane</keyword>
<keyword evidence="3" id="KW-1185">Reference proteome</keyword>
<reference evidence="3" key="1">
    <citation type="submission" date="2018-09" db="EMBL/GenBank/DDBJ databases">
        <title>Chryseolinea sp. KIS68-18 isolated from soil.</title>
        <authorList>
            <person name="Weon H.-Y."/>
            <person name="Kwon S.-W."/>
            <person name="Lee S.A."/>
        </authorList>
    </citation>
    <scope>NUCLEOTIDE SEQUENCE [LARGE SCALE GENOMIC DNA]</scope>
    <source>
        <strain evidence="3">KIS68-18</strain>
    </source>
</reference>
<feature type="transmembrane region" description="Helical" evidence="1">
    <location>
        <begin position="7"/>
        <end position="25"/>
    </location>
</feature>
<feature type="transmembrane region" description="Helical" evidence="1">
    <location>
        <begin position="72"/>
        <end position="93"/>
    </location>
</feature>